<dbReference type="SUPFAM" id="SSF56176">
    <property type="entry name" value="FAD-binding/transporter-associated domain-like"/>
    <property type="match status" value="1"/>
</dbReference>
<dbReference type="InterPro" id="IPR006094">
    <property type="entry name" value="Oxid_FAD_bind_N"/>
</dbReference>
<accession>A0A382D7I9</accession>
<dbReference type="InterPro" id="IPR036318">
    <property type="entry name" value="FAD-bd_PCMH-like_sf"/>
</dbReference>
<dbReference type="PANTHER" id="PTHR11748">
    <property type="entry name" value="D-LACTATE DEHYDROGENASE"/>
    <property type="match status" value="1"/>
</dbReference>
<reference evidence="3" key="1">
    <citation type="submission" date="2018-05" db="EMBL/GenBank/DDBJ databases">
        <authorList>
            <person name="Lanie J.A."/>
            <person name="Ng W.-L."/>
            <person name="Kazmierczak K.M."/>
            <person name="Andrzejewski T.M."/>
            <person name="Davidsen T.M."/>
            <person name="Wayne K.J."/>
            <person name="Tettelin H."/>
            <person name="Glass J.I."/>
            <person name="Rusch D."/>
            <person name="Podicherti R."/>
            <person name="Tsui H.-C.T."/>
            <person name="Winkler M.E."/>
        </authorList>
    </citation>
    <scope>NUCLEOTIDE SEQUENCE</scope>
</reference>
<protein>
    <recommendedName>
        <fullName evidence="2">FAD-binding PCMH-type domain-containing protein</fullName>
    </recommendedName>
</protein>
<dbReference type="InterPro" id="IPR016169">
    <property type="entry name" value="FAD-bd_PCMH_sub2"/>
</dbReference>
<name>A0A382D7I9_9ZZZZ</name>
<dbReference type="EMBL" id="UINC01037868">
    <property type="protein sequence ID" value="SVB34012.1"/>
    <property type="molecule type" value="Genomic_DNA"/>
</dbReference>
<sequence length="220" mass="22852">VRGGGTRWLVGGPPDGDSRQVRAPSGIVAFDPAEMTIEVGAGTPLTELSGALAEHRQEAALDGPPGSTVGGVLAVGRSSLRRIRVGSVGDALLQANCVGADGSLFTAGGPTVKNVSGYDLCRLLVGSLGTLALLGQVILRTWPSPERMLWMQGSATPEAVRLLCYRPSSVLWDGRQVSVCLEGYAQDVEVEAAALASNLGFVEVATGPVLPPHRSRWTGR</sequence>
<dbReference type="PANTHER" id="PTHR11748:SF103">
    <property type="entry name" value="GLYCOLATE OXIDASE SUBUNIT GLCE"/>
    <property type="match status" value="1"/>
</dbReference>
<evidence type="ECO:0000313" key="3">
    <source>
        <dbReference type="EMBL" id="SVB34012.1"/>
    </source>
</evidence>
<dbReference type="InterPro" id="IPR016166">
    <property type="entry name" value="FAD-bd_PCMH"/>
</dbReference>
<dbReference type="AlphaFoldDB" id="A0A382D7I9"/>
<proteinExistence type="predicted"/>
<gene>
    <name evidence="3" type="ORF">METZ01_LOCUS186866</name>
</gene>
<feature type="non-terminal residue" evidence="3">
    <location>
        <position position="1"/>
    </location>
</feature>
<dbReference type="GO" id="GO:0071949">
    <property type="term" value="F:FAD binding"/>
    <property type="evidence" value="ECO:0007669"/>
    <property type="project" value="InterPro"/>
</dbReference>
<dbReference type="Pfam" id="PF01565">
    <property type="entry name" value="FAD_binding_4"/>
    <property type="match status" value="1"/>
</dbReference>
<evidence type="ECO:0000259" key="2">
    <source>
        <dbReference type="PROSITE" id="PS51387"/>
    </source>
</evidence>
<organism evidence="3">
    <name type="scientific">marine metagenome</name>
    <dbReference type="NCBI Taxonomy" id="408172"/>
    <lineage>
        <taxon>unclassified sequences</taxon>
        <taxon>metagenomes</taxon>
        <taxon>ecological metagenomes</taxon>
    </lineage>
</organism>
<feature type="region of interest" description="Disordered" evidence="1">
    <location>
        <begin position="1"/>
        <end position="22"/>
    </location>
</feature>
<evidence type="ECO:0000256" key="1">
    <source>
        <dbReference type="SAM" id="MobiDB-lite"/>
    </source>
</evidence>
<dbReference type="PROSITE" id="PS51387">
    <property type="entry name" value="FAD_PCMH"/>
    <property type="match status" value="1"/>
</dbReference>
<feature type="non-terminal residue" evidence="3">
    <location>
        <position position="220"/>
    </location>
</feature>
<feature type="domain" description="FAD-binding PCMH-type" evidence="2">
    <location>
        <begin position="1"/>
        <end position="144"/>
    </location>
</feature>
<dbReference type="Gene3D" id="3.30.465.10">
    <property type="match status" value="1"/>
</dbReference>